<dbReference type="InterPro" id="IPR016169">
    <property type="entry name" value="FAD-bd_PCMH_sub2"/>
</dbReference>
<feature type="chain" id="PRO_5026123569" description="FAD-binding PCMH-type domain-containing protein" evidence="3">
    <location>
        <begin position="22"/>
        <end position="635"/>
    </location>
</feature>
<evidence type="ECO:0000313" key="5">
    <source>
        <dbReference type="EMBL" id="KAF2690535.1"/>
    </source>
</evidence>
<dbReference type="GO" id="GO:0071949">
    <property type="term" value="F:FAD binding"/>
    <property type="evidence" value="ECO:0007669"/>
    <property type="project" value="InterPro"/>
</dbReference>
<dbReference type="EMBL" id="MU005571">
    <property type="protein sequence ID" value="KAF2690535.1"/>
    <property type="molecule type" value="Genomic_DNA"/>
</dbReference>
<protein>
    <recommendedName>
        <fullName evidence="4">FAD-binding PCMH-type domain-containing protein</fullName>
    </recommendedName>
</protein>
<dbReference type="PROSITE" id="PS51387">
    <property type="entry name" value="FAD_PCMH"/>
    <property type="match status" value="1"/>
</dbReference>
<evidence type="ECO:0000256" key="1">
    <source>
        <dbReference type="ARBA" id="ARBA00005466"/>
    </source>
</evidence>
<dbReference type="InterPro" id="IPR012951">
    <property type="entry name" value="BBE"/>
</dbReference>
<dbReference type="PANTHER" id="PTHR13878:SF91">
    <property type="entry name" value="FAD BINDING DOMAIN PROTEIN (AFU_ORTHOLOGUE AFUA_6G12070)-RELATED"/>
    <property type="match status" value="1"/>
</dbReference>
<sequence>MARFFPSFLLAASLLAVPSQARMLFPFEQRQLTREYVASLPEEDQLLFAFDDQLSFTEANTTDKRCRYAPGDGKWPSDKAWTKLAKQLSSTSALIQTVPQASVCYGTTKDDTKCQNLTKSWSNSYTHIDDPTEVLSPIYQGLTCQPPSIYDSKSCTLGGYPSYVINAKDVLDIQLGINFARNDYVRLVVKNTGHDFAGKSAGAGSLSIWTHGLKDIQFFDNYVDESGYKGPAVKAGAGVQAFELYKAANAKGLVVVAGEGQTVGIMGGYIQGGGHSPLSSLYGMAADHVLGFEIVTPIGEFLSANSTSNTDLFWALRGGGGGTYGVVTSVTVKAYKDFPVTAASWSFDSAKLGLDKFWAASKAFFDRAIDNVDAGTYSYIIMAPNPNGKDYAFIMQPFFAPNKTAKETNTILAPYFSRLTSLNIPFSPNITEYKGFYAAWQAEFPLEGTGDVQTAVGSRLFPRSNFNSEYGRNITFNALRQTLEAGQSVIAFNVAPTLARGGNPDNAVNPAWRTAVLHAIAGRRWPVAASASEILAVRTAFTNGTMQKWRDITPGSGSYLNEADRLEPNWQQSFWGNKYAKLLQIKQDWDAKDVFWAVNSVGSEGWVVENVDGLPNENGKLCKVNGTSPTPTPAP</sequence>
<dbReference type="GO" id="GO:0016491">
    <property type="term" value="F:oxidoreductase activity"/>
    <property type="evidence" value="ECO:0007669"/>
    <property type="project" value="UniProtKB-KW"/>
</dbReference>
<keyword evidence="2" id="KW-0560">Oxidoreductase</keyword>
<evidence type="ECO:0000259" key="4">
    <source>
        <dbReference type="PROSITE" id="PS51387"/>
    </source>
</evidence>
<dbReference type="AlphaFoldDB" id="A0A6G1JK68"/>
<evidence type="ECO:0000256" key="2">
    <source>
        <dbReference type="ARBA" id="ARBA00023002"/>
    </source>
</evidence>
<dbReference type="InterPro" id="IPR016166">
    <property type="entry name" value="FAD-bd_PCMH"/>
</dbReference>
<feature type="domain" description="FAD-binding PCMH-type" evidence="4">
    <location>
        <begin position="157"/>
        <end position="337"/>
    </location>
</feature>
<reference evidence="5" key="1">
    <citation type="journal article" date="2020" name="Stud. Mycol.">
        <title>101 Dothideomycetes genomes: a test case for predicting lifestyles and emergence of pathogens.</title>
        <authorList>
            <person name="Haridas S."/>
            <person name="Albert R."/>
            <person name="Binder M."/>
            <person name="Bloem J."/>
            <person name="Labutti K."/>
            <person name="Salamov A."/>
            <person name="Andreopoulos B."/>
            <person name="Baker S."/>
            <person name="Barry K."/>
            <person name="Bills G."/>
            <person name="Bluhm B."/>
            <person name="Cannon C."/>
            <person name="Castanera R."/>
            <person name="Culley D."/>
            <person name="Daum C."/>
            <person name="Ezra D."/>
            <person name="Gonzalez J."/>
            <person name="Henrissat B."/>
            <person name="Kuo A."/>
            <person name="Liang C."/>
            <person name="Lipzen A."/>
            <person name="Lutzoni F."/>
            <person name="Magnuson J."/>
            <person name="Mondo S."/>
            <person name="Nolan M."/>
            <person name="Ohm R."/>
            <person name="Pangilinan J."/>
            <person name="Park H.-J."/>
            <person name="Ramirez L."/>
            <person name="Alfaro M."/>
            <person name="Sun H."/>
            <person name="Tritt A."/>
            <person name="Yoshinaga Y."/>
            <person name="Zwiers L.-H."/>
            <person name="Turgeon B."/>
            <person name="Goodwin S."/>
            <person name="Spatafora J."/>
            <person name="Crous P."/>
            <person name="Grigoriev I."/>
        </authorList>
    </citation>
    <scope>NUCLEOTIDE SEQUENCE</scope>
    <source>
        <strain evidence="5">CBS 122367</strain>
    </source>
</reference>
<dbReference type="Pfam" id="PF01565">
    <property type="entry name" value="FAD_binding_4"/>
    <property type="match status" value="1"/>
</dbReference>
<evidence type="ECO:0000313" key="6">
    <source>
        <dbReference type="Proteomes" id="UP000799291"/>
    </source>
</evidence>
<evidence type="ECO:0000256" key="3">
    <source>
        <dbReference type="SAM" id="SignalP"/>
    </source>
</evidence>
<dbReference type="SUPFAM" id="SSF56176">
    <property type="entry name" value="FAD-binding/transporter-associated domain-like"/>
    <property type="match status" value="1"/>
</dbReference>
<dbReference type="Gene3D" id="3.30.465.10">
    <property type="match status" value="2"/>
</dbReference>
<keyword evidence="6" id="KW-1185">Reference proteome</keyword>
<dbReference type="Proteomes" id="UP000799291">
    <property type="component" value="Unassembled WGS sequence"/>
</dbReference>
<feature type="signal peptide" evidence="3">
    <location>
        <begin position="1"/>
        <end position="21"/>
    </location>
</feature>
<accession>A0A6G1JK68</accession>
<comment type="similarity">
    <text evidence="1">Belongs to the oxygen-dependent FAD-linked oxidoreductase family.</text>
</comment>
<dbReference type="OrthoDB" id="9983560at2759"/>
<keyword evidence="3" id="KW-0732">Signal</keyword>
<dbReference type="InterPro" id="IPR050432">
    <property type="entry name" value="FAD-linked_Oxidoreductases_BP"/>
</dbReference>
<name>A0A6G1JK68_9PLEO</name>
<dbReference type="InterPro" id="IPR036318">
    <property type="entry name" value="FAD-bd_PCMH-like_sf"/>
</dbReference>
<organism evidence="5 6">
    <name type="scientific">Lentithecium fluviatile CBS 122367</name>
    <dbReference type="NCBI Taxonomy" id="1168545"/>
    <lineage>
        <taxon>Eukaryota</taxon>
        <taxon>Fungi</taxon>
        <taxon>Dikarya</taxon>
        <taxon>Ascomycota</taxon>
        <taxon>Pezizomycotina</taxon>
        <taxon>Dothideomycetes</taxon>
        <taxon>Pleosporomycetidae</taxon>
        <taxon>Pleosporales</taxon>
        <taxon>Massarineae</taxon>
        <taxon>Lentitheciaceae</taxon>
        <taxon>Lentithecium</taxon>
    </lineage>
</organism>
<dbReference type="PANTHER" id="PTHR13878">
    <property type="entry name" value="GULONOLACTONE OXIDASE"/>
    <property type="match status" value="1"/>
</dbReference>
<dbReference type="Pfam" id="PF08031">
    <property type="entry name" value="BBE"/>
    <property type="match status" value="1"/>
</dbReference>
<dbReference type="InterPro" id="IPR006094">
    <property type="entry name" value="Oxid_FAD_bind_N"/>
</dbReference>
<gene>
    <name evidence="5" type="ORF">K458DRAFT_474684</name>
</gene>
<proteinExistence type="inferred from homology"/>